<name>A0AAE5WWH8_9BRAD</name>
<reference evidence="1 3" key="1">
    <citation type="submission" date="2018-06" db="EMBL/GenBank/DDBJ databases">
        <title>Comparative genomics of rhizobia nodulating Arachis hypogaea in China.</title>
        <authorList>
            <person name="Li Y."/>
        </authorList>
    </citation>
    <scope>NUCLEOTIDE SEQUENCE [LARGE SCALE GENOMIC DNA]</scope>
    <source>
        <strain evidence="1 3">CCBAU 51670</strain>
    </source>
</reference>
<evidence type="ECO:0000313" key="4">
    <source>
        <dbReference type="Proteomes" id="UP000290401"/>
    </source>
</evidence>
<evidence type="ECO:0000313" key="3">
    <source>
        <dbReference type="Proteomes" id="UP000288972"/>
    </source>
</evidence>
<dbReference type="KEGG" id="bgz:XH91_02780"/>
<dbReference type="RefSeq" id="WP_128949169.1">
    <property type="nucleotide sequence ID" value="NZ_CP030053.1"/>
</dbReference>
<dbReference type="InterPro" id="IPR017495">
    <property type="entry name" value="PuhC"/>
</dbReference>
<dbReference type="Proteomes" id="UP000290401">
    <property type="component" value="Unassembled WGS sequence"/>
</dbReference>
<dbReference type="Proteomes" id="UP000288972">
    <property type="component" value="Chromosome"/>
</dbReference>
<accession>A0AAE5WWH8</accession>
<dbReference type="EMBL" id="RDQZ01000022">
    <property type="protein sequence ID" value="RXH10046.1"/>
    <property type="molecule type" value="Genomic_DNA"/>
</dbReference>
<proteinExistence type="predicted"/>
<reference evidence="2 4" key="2">
    <citation type="submission" date="2018-10" db="EMBL/GenBank/DDBJ databases">
        <title>Bradyrhizobium sp. nov., effective nodules isolated from peanut in China.</title>
        <authorList>
            <person name="Li Y."/>
        </authorList>
    </citation>
    <scope>NUCLEOTIDE SEQUENCE [LARGE SCALE GENOMIC DNA]</scope>
    <source>
        <strain evidence="2 4">CCBAU 53426</strain>
    </source>
</reference>
<evidence type="ECO:0000313" key="2">
    <source>
        <dbReference type="EMBL" id="RXH10046.1"/>
    </source>
</evidence>
<sequence>MSTAVVDRMVPRGALLGAAALIAFSLFVAGLGRFTGIGAVREDQSAAVQRMSFRFEDRTDGGISVVAPESGAVIGVVPAGIDGFVRTVLRSFAFDRERQGVGAGPAFVIAKWSNGRSTIEDPATGRRVDLAAFGAVNMQAFERVVAMRGTKS</sequence>
<keyword evidence="4" id="KW-1185">Reference proteome</keyword>
<dbReference type="EMBL" id="CP030053">
    <property type="protein sequence ID" value="QAU44383.1"/>
    <property type="molecule type" value="Genomic_DNA"/>
</dbReference>
<organism evidence="1 3">
    <name type="scientific">Bradyrhizobium guangzhouense</name>
    <dbReference type="NCBI Taxonomy" id="1325095"/>
    <lineage>
        <taxon>Bacteria</taxon>
        <taxon>Pseudomonadati</taxon>
        <taxon>Pseudomonadota</taxon>
        <taxon>Alphaproteobacteria</taxon>
        <taxon>Hyphomicrobiales</taxon>
        <taxon>Nitrobacteraceae</taxon>
        <taxon>Bradyrhizobium</taxon>
    </lineage>
</organism>
<dbReference type="AlphaFoldDB" id="A0AAE5WWH8"/>
<gene>
    <name evidence="2" type="ORF">EAS56_24200</name>
    <name evidence="1" type="ORF">XH91_02780</name>
</gene>
<protein>
    <recommendedName>
        <fullName evidence="5">Photosynthetic complex assembly protein</fullName>
    </recommendedName>
</protein>
<evidence type="ECO:0008006" key="5">
    <source>
        <dbReference type="Google" id="ProtNLM"/>
    </source>
</evidence>
<dbReference type="NCBIfam" id="TIGR03054">
    <property type="entry name" value="photo_alph_chp1"/>
    <property type="match status" value="1"/>
</dbReference>
<evidence type="ECO:0000313" key="1">
    <source>
        <dbReference type="EMBL" id="QAU44383.1"/>
    </source>
</evidence>